<dbReference type="InterPro" id="IPR024134">
    <property type="entry name" value="SOD_Cu/Zn_/chaperone"/>
</dbReference>
<reference evidence="7 8" key="1">
    <citation type="journal article" date="2019" name="J. Virol.">
        <title>Punctuated evolution of myxoma virus: rapid and disjunct evolution of a recent viral lineage in Australia.</title>
        <authorList>
            <person name="Eden J.-S."/>
            <person name="Kerr P.J."/>
            <person name="Holmes E.C."/>
        </authorList>
    </citation>
    <scope>NUCLEOTIDE SEQUENCE [LARGE SCALE GENOMIC DNA]</scope>
    <source>
        <strain evidence="4">Aust/ACT/Acton/04-2014</strain>
        <strain evidence="5">Aust/ACT/Acton/08-2014</strain>
        <strain evidence="6">Aust/ACT/Symonston/01-2016</strain>
    </source>
</reference>
<dbReference type="CDD" id="cd00305">
    <property type="entry name" value="Cu-Zn_Superoxide_Dismutase"/>
    <property type="match status" value="1"/>
</dbReference>
<evidence type="ECO:0000313" key="4">
    <source>
        <dbReference type="EMBL" id="QAV35289.1"/>
    </source>
</evidence>
<proteinExistence type="predicted"/>
<evidence type="ECO:0000313" key="8">
    <source>
        <dbReference type="Proteomes" id="UP000292929"/>
    </source>
</evidence>
<dbReference type="Pfam" id="PF00080">
    <property type="entry name" value="Sod_Cu"/>
    <property type="match status" value="1"/>
</dbReference>
<evidence type="ECO:0000259" key="3">
    <source>
        <dbReference type="Pfam" id="PF00080"/>
    </source>
</evidence>
<keyword evidence="2" id="KW-1035">Host cytoplasm</keyword>
<evidence type="ECO:0000313" key="5">
    <source>
        <dbReference type="EMBL" id="QAV37317.1"/>
    </source>
</evidence>
<dbReference type="PANTHER" id="PTHR10003">
    <property type="entry name" value="SUPEROXIDE DISMUTASE CU-ZN -RELATED"/>
    <property type="match status" value="1"/>
</dbReference>
<sequence length="163" mass="17816">MNNRACPRYYEFNKVKYKAVCMLRGNDVKGVIHFEQLQNDIVVVFGVILGLTEGFHGINVHEFGDACSNELGGHYNPEKRSHGTPSDVHRHVGDLGNIHASKYGVSYVHIIDGKITLTGDRSIIGRSLAIHERDDDLGRGPNVESSIHGNSGNVVAWGIIGVA</sequence>
<comment type="subcellular location">
    <subcellularLocation>
        <location evidence="1">Host cytoplasm</location>
    </subcellularLocation>
</comment>
<dbReference type="EMBL" id="MK388110">
    <property type="protein sequence ID" value="QAV37317.1"/>
    <property type="molecule type" value="Genomic_DNA"/>
</dbReference>
<dbReference type="GO" id="GO:0030430">
    <property type="term" value="C:host cell cytoplasm"/>
    <property type="evidence" value="ECO:0007669"/>
    <property type="project" value="UniProtKB-SubCell"/>
</dbReference>
<organism evidence="4 7">
    <name type="scientific">Myxoma virus</name>
    <dbReference type="NCBI Taxonomy" id="10273"/>
    <lineage>
        <taxon>Viruses</taxon>
        <taxon>Varidnaviria</taxon>
        <taxon>Bamfordvirae</taxon>
        <taxon>Nucleocytoviricota</taxon>
        <taxon>Pokkesviricetes</taxon>
        <taxon>Chitovirales</taxon>
        <taxon>Poxviridae</taxon>
        <taxon>Chordopoxvirinae</taxon>
        <taxon>Leporipoxvirus</taxon>
        <taxon>Leporipoxvirus myxoma</taxon>
    </lineage>
</organism>
<feature type="domain" description="Superoxide dismutase copper/zinc binding" evidence="3">
    <location>
        <begin position="28"/>
        <end position="160"/>
    </location>
</feature>
<evidence type="ECO:0000313" key="6">
    <source>
        <dbReference type="EMBL" id="QAV39852.1"/>
    </source>
</evidence>
<protein>
    <submittedName>
        <fullName evidence="4">M131R</fullName>
    </submittedName>
</protein>
<dbReference type="Proteomes" id="UP000292524">
    <property type="component" value="Genome"/>
</dbReference>
<evidence type="ECO:0000256" key="2">
    <source>
        <dbReference type="ARBA" id="ARBA00023200"/>
    </source>
</evidence>
<dbReference type="GO" id="GO:0005507">
    <property type="term" value="F:copper ion binding"/>
    <property type="evidence" value="ECO:0007669"/>
    <property type="project" value="InterPro"/>
</dbReference>
<dbReference type="GO" id="GO:0006801">
    <property type="term" value="P:superoxide metabolic process"/>
    <property type="evidence" value="ECO:0007669"/>
    <property type="project" value="InterPro"/>
</dbReference>
<dbReference type="InterPro" id="IPR001424">
    <property type="entry name" value="SOD_Cu_Zn_dom"/>
</dbReference>
<dbReference type="PRINTS" id="PR00068">
    <property type="entry name" value="CUZNDISMTASE"/>
</dbReference>
<dbReference type="Proteomes" id="UP000293733">
    <property type="component" value="Segment"/>
</dbReference>
<name>A0A481N3Y1_9POXV</name>
<dbReference type="EMBL" id="MK388098">
    <property type="protein sequence ID" value="QAV35289.1"/>
    <property type="molecule type" value="Genomic_DNA"/>
</dbReference>
<dbReference type="SUPFAM" id="SSF49329">
    <property type="entry name" value="Cu,Zn superoxide dismutase-like"/>
    <property type="match status" value="1"/>
</dbReference>
<accession>A0A481N3Y1</accession>
<dbReference type="EMBL" id="MK388125">
    <property type="protein sequence ID" value="QAV39852.1"/>
    <property type="molecule type" value="Genomic_DNA"/>
</dbReference>
<evidence type="ECO:0000256" key="1">
    <source>
        <dbReference type="ARBA" id="ARBA00004192"/>
    </source>
</evidence>
<dbReference type="InterPro" id="IPR036423">
    <property type="entry name" value="SOD-like_Cu/Zn_dom_sf"/>
</dbReference>
<dbReference type="Proteomes" id="UP000292929">
    <property type="component" value="Segment"/>
</dbReference>
<evidence type="ECO:0000313" key="7">
    <source>
        <dbReference type="Proteomes" id="UP000292524"/>
    </source>
</evidence>
<dbReference type="Gene3D" id="2.60.40.200">
    <property type="entry name" value="Superoxide dismutase, copper/zinc binding domain"/>
    <property type="match status" value="1"/>
</dbReference>
<gene>
    <name evidence="4" type="primary">m131R</name>
</gene>